<name>A0A935CB19_9BACT</name>
<dbReference type="InterPro" id="IPR039437">
    <property type="entry name" value="FrzH/put_lumazine-bd"/>
</dbReference>
<dbReference type="RefSeq" id="WP_201432757.1">
    <property type="nucleotide sequence ID" value="NZ_JAEQBW010000014.1"/>
</dbReference>
<dbReference type="Pfam" id="PF12893">
    <property type="entry name" value="Lumazine_bd_2"/>
    <property type="match status" value="1"/>
</dbReference>
<evidence type="ECO:0000256" key="1">
    <source>
        <dbReference type="SAM" id="SignalP"/>
    </source>
</evidence>
<dbReference type="EMBL" id="JAEQBW010000014">
    <property type="protein sequence ID" value="MBK6267071.1"/>
    <property type="molecule type" value="Genomic_DNA"/>
</dbReference>
<dbReference type="Proteomes" id="UP000611723">
    <property type="component" value="Unassembled WGS sequence"/>
</dbReference>
<evidence type="ECO:0000313" key="2">
    <source>
        <dbReference type="EMBL" id="MBK6267071.1"/>
    </source>
</evidence>
<feature type="chain" id="PRO_5036842426" evidence="1">
    <location>
        <begin position="21"/>
        <end position="232"/>
    </location>
</feature>
<dbReference type="Gene3D" id="3.10.450.50">
    <property type="match status" value="1"/>
</dbReference>
<gene>
    <name evidence="2" type="ORF">JKA74_18650</name>
</gene>
<organism evidence="2 3">
    <name type="scientific">Marivirga aurantiaca</name>
    <dbReference type="NCBI Taxonomy" id="2802615"/>
    <lineage>
        <taxon>Bacteria</taxon>
        <taxon>Pseudomonadati</taxon>
        <taxon>Bacteroidota</taxon>
        <taxon>Cytophagia</taxon>
        <taxon>Cytophagales</taxon>
        <taxon>Marivirgaceae</taxon>
        <taxon>Marivirga</taxon>
    </lineage>
</organism>
<dbReference type="SUPFAM" id="SSF54427">
    <property type="entry name" value="NTF2-like"/>
    <property type="match status" value="1"/>
</dbReference>
<protein>
    <submittedName>
        <fullName evidence="2">Nuclear transport factor 2 family protein</fullName>
    </submittedName>
</protein>
<proteinExistence type="predicted"/>
<keyword evidence="1" id="KW-0732">Signal</keyword>
<dbReference type="InterPro" id="IPR032710">
    <property type="entry name" value="NTF2-like_dom_sf"/>
</dbReference>
<keyword evidence="3" id="KW-1185">Reference proteome</keyword>
<accession>A0A935CB19</accession>
<feature type="signal peptide" evidence="1">
    <location>
        <begin position="1"/>
        <end position="20"/>
    </location>
</feature>
<sequence>MKILKLTLLLLLLAKTSAFAQTDHEQITQTIQKFIVGTTYNYPDSINAAFFPDTRMFLYNGTDTAFHMTSEYYASLYSRREPGTKNNRINKIVNIHIVEDAAFAQLQVDVPFFGNRYNDLLLLKKIRGEWKIVSKCTSAAPIPKSPAEMVPKPAKEVVLEGLNRPWSIAFLSAEEAIIAEKDGALLRVNLQSGNRLPISGLPHDVARAIKIDTVKTSEWYFPFPGAWENAQL</sequence>
<reference evidence="2" key="1">
    <citation type="submission" date="2021-01" db="EMBL/GenBank/DDBJ databases">
        <title>Marivirga aurantiaca sp. nov., isolated from intertidal surface sediments.</title>
        <authorList>
            <person name="Zhang M."/>
        </authorList>
    </citation>
    <scope>NUCLEOTIDE SEQUENCE</scope>
    <source>
        <strain evidence="2">S37H4</strain>
    </source>
</reference>
<evidence type="ECO:0000313" key="3">
    <source>
        <dbReference type="Proteomes" id="UP000611723"/>
    </source>
</evidence>
<comment type="caution">
    <text evidence="2">The sequence shown here is derived from an EMBL/GenBank/DDBJ whole genome shotgun (WGS) entry which is preliminary data.</text>
</comment>
<dbReference type="AlphaFoldDB" id="A0A935CB19"/>